<evidence type="ECO:0000256" key="1">
    <source>
        <dbReference type="ARBA" id="ARBA00001933"/>
    </source>
</evidence>
<comment type="cofactor">
    <cofactor evidence="1 4">
        <name>pyridoxal 5'-phosphate</name>
        <dbReference type="ChEBI" id="CHEBI:597326"/>
    </cofactor>
</comment>
<feature type="domain" description="Aminotransferase class I/classII large" evidence="5">
    <location>
        <begin position="32"/>
        <end position="384"/>
    </location>
</feature>
<dbReference type="InterPro" id="IPR015421">
    <property type="entry name" value="PyrdxlP-dep_Trfase_major"/>
</dbReference>
<dbReference type="InterPro" id="IPR004838">
    <property type="entry name" value="NHTrfase_class1_PyrdxlP-BS"/>
</dbReference>
<dbReference type="InterPro" id="IPR050881">
    <property type="entry name" value="LL-DAP_aminotransferase"/>
</dbReference>
<gene>
    <name evidence="6" type="ORF">Q5761_04480</name>
</gene>
<dbReference type="Gene3D" id="3.40.640.10">
    <property type="entry name" value="Type I PLP-dependent aspartate aminotransferase-like (Major domain)"/>
    <property type="match status" value="1"/>
</dbReference>
<keyword evidence="3 4" id="KW-0808">Transferase</keyword>
<accession>A0ABZ0QTS9</accession>
<dbReference type="NCBIfam" id="NF006756">
    <property type="entry name" value="PRK09276.1"/>
    <property type="match status" value="1"/>
</dbReference>
<evidence type="ECO:0000313" key="7">
    <source>
        <dbReference type="Proteomes" id="UP001304683"/>
    </source>
</evidence>
<organism evidence="6 7">
    <name type="scientific">Thermaerobacter composti</name>
    <dbReference type="NCBI Taxonomy" id="554949"/>
    <lineage>
        <taxon>Bacteria</taxon>
        <taxon>Bacillati</taxon>
        <taxon>Bacillota</taxon>
        <taxon>Clostridia</taxon>
        <taxon>Eubacteriales</taxon>
        <taxon>Clostridiales Family XVII. Incertae Sedis</taxon>
        <taxon>Thermaerobacter</taxon>
    </lineage>
</organism>
<keyword evidence="7" id="KW-1185">Reference proteome</keyword>
<reference evidence="6 7" key="1">
    <citation type="submission" date="2023-08" db="EMBL/GenBank/DDBJ databases">
        <title>Genome sequence of Thermaerobacter compostii strain Ins1, a spore-forming filamentous bacterium isolated from a deep geothermal reservoir.</title>
        <authorList>
            <person name="Bregnard D."/>
            <person name="Gonzalez D."/>
            <person name="Junier P."/>
        </authorList>
    </citation>
    <scope>NUCLEOTIDE SEQUENCE [LARGE SCALE GENOMIC DNA]</scope>
    <source>
        <strain evidence="6 7">Ins1</strain>
    </source>
</reference>
<dbReference type="RefSeq" id="WP_135225261.1">
    <property type="nucleotide sequence ID" value="NZ_CP132508.1"/>
</dbReference>
<evidence type="ECO:0000313" key="6">
    <source>
        <dbReference type="EMBL" id="WPD19910.1"/>
    </source>
</evidence>
<evidence type="ECO:0000259" key="5">
    <source>
        <dbReference type="Pfam" id="PF00155"/>
    </source>
</evidence>
<keyword evidence="2 4" id="KW-0032">Aminotransferase</keyword>
<dbReference type="Pfam" id="PF00155">
    <property type="entry name" value="Aminotran_1_2"/>
    <property type="match status" value="1"/>
</dbReference>
<dbReference type="CDD" id="cd00609">
    <property type="entry name" value="AAT_like"/>
    <property type="match status" value="1"/>
</dbReference>
<dbReference type="GO" id="GO:0010285">
    <property type="term" value="F:L,L-diaminopimelate aminotransferase activity"/>
    <property type="evidence" value="ECO:0007669"/>
    <property type="project" value="UniProtKB-EC"/>
</dbReference>
<dbReference type="InterPro" id="IPR015424">
    <property type="entry name" value="PyrdxlP-dep_Trfase"/>
</dbReference>
<dbReference type="InterPro" id="IPR015422">
    <property type="entry name" value="PyrdxlP-dep_Trfase_small"/>
</dbReference>
<protein>
    <recommendedName>
        <fullName evidence="4">Aminotransferase</fullName>
        <ecNumber evidence="4">2.6.1.-</ecNumber>
    </recommendedName>
</protein>
<sequence>MVRPARRLERIPPYLFAELDRMQAEAAARGVDVISLGIGDPDQPTPPHIVAALQRAAADPANHPYPSYAGSRRFREAVARWFRRRFGVELDPEGEVLALIGSKEGLAHLIWAYVDPGDVVLVPDPGYPVYKAHTLLAGGEPYVVPLQEERGWLPDLDRVPADVARRAKLLFLNYPNNPTGAVADEAFYRRVVEFARAHDVLVVQDAAYSEVGEPGYRAPSILQVDGARDVALEFHSLSKPYNMTGWRIGFAVGRADLLRPLATLKTNTDSGQFTAIQEAAIVALEETPPTWFQRLAELYDRRRRLVLDALAAAGIQASRPRATFYVWARVPQRFASDGEFATFLLKEAGVVVSPGSAYGDHGAGYFRISLTVPDDRLAEAMERLQRVLA</sequence>
<dbReference type="SUPFAM" id="SSF53383">
    <property type="entry name" value="PLP-dependent transferases"/>
    <property type="match status" value="1"/>
</dbReference>
<name>A0ABZ0QTS9_9FIRM</name>
<dbReference type="EMBL" id="CP132508">
    <property type="protein sequence ID" value="WPD19910.1"/>
    <property type="molecule type" value="Genomic_DNA"/>
</dbReference>
<evidence type="ECO:0000256" key="3">
    <source>
        <dbReference type="ARBA" id="ARBA00022679"/>
    </source>
</evidence>
<evidence type="ECO:0000256" key="2">
    <source>
        <dbReference type="ARBA" id="ARBA00022576"/>
    </source>
</evidence>
<dbReference type="PROSITE" id="PS00105">
    <property type="entry name" value="AA_TRANSFER_CLASS_1"/>
    <property type="match status" value="1"/>
</dbReference>
<dbReference type="PANTHER" id="PTHR42832:SF3">
    <property type="entry name" value="L-GLUTAMINE--4-(METHYLSULFANYL)-2-OXOBUTANOATE AMINOTRANSFERASE"/>
    <property type="match status" value="1"/>
</dbReference>
<comment type="similarity">
    <text evidence="4">Belongs to the class-I pyridoxal-phosphate-dependent aminotransferase family.</text>
</comment>
<dbReference type="Gene3D" id="3.90.1150.10">
    <property type="entry name" value="Aspartate Aminotransferase, domain 1"/>
    <property type="match status" value="1"/>
</dbReference>
<dbReference type="InterPro" id="IPR004839">
    <property type="entry name" value="Aminotransferase_I/II_large"/>
</dbReference>
<proteinExistence type="inferred from homology"/>
<dbReference type="Proteomes" id="UP001304683">
    <property type="component" value="Chromosome"/>
</dbReference>
<dbReference type="EC" id="2.6.1.-" evidence="4"/>
<dbReference type="PANTHER" id="PTHR42832">
    <property type="entry name" value="AMINO ACID AMINOTRANSFERASE"/>
    <property type="match status" value="1"/>
</dbReference>
<evidence type="ECO:0000256" key="4">
    <source>
        <dbReference type="RuleBase" id="RU000481"/>
    </source>
</evidence>